<proteinExistence type="predicted"/>
<dbReference type="SUPFAM" id="SSF109604">
    <property type="entry name" value="HD-domain/PDEase-like"/>
    <property type="match status" value="1"/>
</dbReference>
<dbReference type="CDD" id="cd00077">
    <property type="entry name" value="HDc"/>
    <property type="match status" value="1"/>
</dbReference>
<dbReference type="InterPro" id="IPR003607">
    <property type="entry name" value="HD/PDEase_dom"/>
</dbReference>
<sequence>MLKTIEMLLQDMSEKNATLLTHSLNVAKLSMVIARNMGMDEEFYYTAGLLHDVGKLLVPNALLDKSIAIGKEELEILRNHSKWGAELLKLLGLEQFSTITLLHHQDTADLPLSVQIVSVADKFEAMTSLWRQYRKAMTAKEAIDELWKMQIFQSTVIEALAIAQTELITDKKGQFQGGI</sequence>
<organism evidence="3 4">
    <name type="scientific">Caldicellulosiruptor saccharolyticus (strain ATCC 43494 / DSM 8903 / Tp8T 6331)</name>
    <dbReference type="NCBI Taxonomy" id="351627"/>
    <lineage>
        <taxon>Bacteria</taxon>
        <taxon>Bacillati</taxon>
        <taxon>Bacillota</taxon>
        <taxon>Bacillota incertae sedis</taxon>
        <taxon>Caldicellulosiruptorales</taxon>
        <taxon>Caldicellulosiruptoraceae</taxon>
        <taxon>Caldicellulosiruptor</taxon>
    </lineage>
</organism>
<dbReference type="InterPro" id="IPR006674">
    <property type="entry name" value="HD_domain"/>
</dbReference>
<dbReference type="EMBL" id="CP000679">
    <property type="protein sequence ID" value="ABP68194.2"/>
    <property type="molecule type" value="Genomic_DNA"/>
</dbReference>
<feature type="domain" description="HD" evidence="1">
    <location>
        <begin position="19"/>
        <end position="126"/>
    </location>
</feature>
<dbReference type="GO" id="GO:0016787">
    <property type="term" value="F:hydrolase activity"/>
    <property type="evidence" value="ECO:0007669"/>
    <property type="project" value="UniProtKB-KW"/>
</dbReference>
<feature type="domain" description="HD-GYP" evidence="2">
    <location>
        <begin position="1"/>
        <end position="179"/>
    </location>
</feature>
<dbReference type="HOGENOM" id="CLU_000445_92_3_9"/>
<evidence type="ECO:0000259" key="2">
    <source>
        <dbReference type="PROSITE" id="PS51832"/>
    </source>
</evidence>
<name>A4XMQ9_CALS8</name>
<accession>A4XMQ9</accession>
<keyword evidence="4" id="KW-1185">Reference proteome</keyword>
<evidence type="ECO:0000313" key="4">
    <source>
        <dbReference type="Proteomes" id="UP000000256"/>
    </source>
</evidence>
<dbReference type="PANTHER" id="PTHR43155">
    <property type="entry name" value="CYCLIC DI-GMP PHOSPHODIESTERASE PA4108-RELATED"/>
    <property type="match status" value="1"/>
</dbReference>
<reference evidence="3 4" key="1">
    <citation type="journal article" date="2008" name="Appl. Environ. Microbiol.">
        <title>Hydrogenomics of the extremely thermophilic bacterium Caldicellulosiruptor saccharolyticus.</title>
        <authorList>
            <person name="van de Werken H.J."/>
            <person name="Verhaart M.R."/>
            <person name="VanFossen A.L."/>
            <person name="Willquist K."/>
            <person name="Lewis D.L."/>
            <person name="Nichols J.D."/>
            <person name="Goorissen H.P."/>
            <person name="Mongodin E.F."/>
            <person name="Nelson K.E."/>
            <person name="van Niel E.W."/>
            <person name="Stams A.J."/>
            <person name="Ward D.E."/>
            <person name="de Vos W.M."/>
            <person name="van der Oost J."/>
            <person name="Kelly R.M."/>
            <person name="Kengen S.W."/>
        </authorList>
    </citation>
    <scope>NUCLEOTIDE SEQUENCE [LARGE SCALE GENOMIC DNA]</scope>
    <source>
        <strain evidence="4">ATCC 43494 / DSM 8903 / Tp8T 6331</strain>
    </source>
</reference>
<dbReference type="Proteomes" id="UP000000256">
    <property type="component" value="Chromosome"/>
</dbReference>
<dbReference type="PROSITE" id="PS51831">
    <property type="entry name" value="HD"/>
    <property type="match status" value="1"/>
</dbReference>
<dbReference type="InterPro" id="IPR037522">
    <property type="entry name" value="HD_GYP_dom"/>
</dbReference>
<evidence type="ECO:0000313" key="3">
    <source>
        <dbReference type="EMBL" id="ABP68194.2"/>
    </source>
</evidence>
<dbReference type="Gene3D" id="1.10.3210.10">
    <property type="entry name" value="Hypothetical protein af1432"/>
    <property type="match status" value="1"/>
</dbReference>
<gene>
    <name evidence="3" type="ordered locus">Csac_2623</name>
</gene>
<dbReference type="OrthoDB" id="10822at2"/>
<dbReference type="NCBIfam" id="TIGR00277">
    <property type="entry name" value="HDIG"/>
    <property type="match status" value="1"/>
</dbReference>
<dbReference type="eggNOG" id="COG2206">
    <property type="taxonomic scope" value="Bacteria"/>
</dbReference>
<dbReference type="KEGG" id="csc:Csac_2623"/>
<dbReference type="Pfam" id="PF01966">
    <property type="entry name" value="HD"/>
    <property type="match status" value="1"/>
</dbReference>
<dbReference type="AlphaFoldDB" id="A4XMQ9"/>
<protein>
    <submittedName>
        <fullName evidence="3">Metal dependent phosphohydrolase</fullName>
    </submittedName>
</protein>
<dbReference type="InterPro" id="IPR006675">
    <property type="entry name" value="HDIG_dom"/>
</dbReference>
<dbReference type="PANTHER" id="PTHR43155:SF2">
    <property type="entry name" value="CYCLIC DI-GMP PHOSPHODIESTERASE PA4108"/>
    <property type="match status" value="1"/>
</dbReference>
<dbReference type="STRING" id="351627.Csac_2623"/>
<dbReference type="PROSITE" id="PS51832">
    <property type="entry name" value="HD_GYP"/>
    <property type="match status" value="1"/>
</dbReference>
<dbReference type="SMART" id="SM00471">
    <property type="entry name" value="HDc"/>
    <property type="match status" value="1"/>
</dbReference>
<evidence type="ECO:0000259" key="1">
    <source>
        <dbReference type="PROSITE" id="PS51831"/>
    </source>
</evidence>
<dbReference type="RefSeq" id="WP_011918108.1">
    <property type="nucleotide sequence ID" value="NC_009437.1"/>
</dbReference>